<protein>
    <submittedName>
        <fullName evidence="2">Uncharacterized protein</fullName>
    </submittedName>
</protein>
<feature type="compositionally biased region" description="Polar residues" evidence="1">
    <location>
        <begin position="72"/>
        <end position="108"/>
    </location>
</feature>
<keyword evidence="3" id="KW-1185">Reference proteome</keyword>
<comment type="caution">
    <text evidence="2">The sequence shown here is derived from an EMBL/GenBank/DDBJ whole genome shotgun (WGS) entry which is preliminary data.</text>
</comment>
<evidence type="ECO:0000313" key="3">
    <source>
        <dbReference type="Proteomes" id="UP000186594"/>
    </source>
</evidence>
<feature type="region of interest" description="Disordered" evidence="1">
    <location>
        <begin position="1"/>
        <end position="115"/>
    </location>
</feature>
<evidence type="ECO:0000313" key="2">
    <source>
        <dbReference type="EMBL" id="OLL24680.1"/>
    </source>
</evidence>
<dbReference type="AlphaFoldDB" id="A0A1U7LPS9"/>
<feature type="region of interest" description="Disordered" evidence="1">
    <location>
        <begin position="126"/>
        <end position="145"/>
    </location>
</feature>
<evidence type="ECO:0000256" key="1">
    <source>
        <dbReference type="SAM" id="MobiDB-lite"/>
    </source>
</evidence>
<accession>A0A1U7LPS9</accession>
<proteinExistence type="predicted"/>
<name>A0A1U7LPS9_NEOID</name>
<sequence>MKSFGSQHKRRRAPRDSAASTITENDIVQKKTRGRKARVISLDEDEDDELPRKTRSSLNAPERRSSRRISGRNATKTIENFTSGSKKGAKNTQSTRISNSHPEVTTSKSPPPIFEKAEISLLPIHEFTETEDQAESVGLGPGVSQKKSTIKDLIPEHPEMLPVASPPKAVSKSSFKGSLKEILSVSNSGKIDSISTESDKQDSDLPESQFSDALHNSEEFSNSAIVVTNESSSSPDDHLSWNPVDPVTLFEIPDLIPQELLFTESELDMAVSRYIMYTGEKEVEAVSLKFDKMIEKLRNYGDAAVAGLEGLGR</sequence>
<dbReference type="EMBL" id="LXFE01000678">
    <property type="protein sequence ID" value="OLL24680.1"/>
    <property type="molecule type" value="Genomic_DNA"/>
</dbReference>
<dbReference type="Proteomes" id="UP000186594">
    <property type="component" value="Unassembled WGS sequence"/>
</dbReference>
<gene>
    <name evidence="2" type="ORF">NEOLI_001903</name>
</gene>
<feature type="region of interest" description="Disordered" evidence="1">
    <location>
        <begin position="191"/>
        <end position="214"/>
    </location>
</feature>
<organism evidence="2 3">
    <name type="scientific">Neolecta irregularis (strain DAH-3)</name>
    <dbReference type="NCBI Taxonomy" id="1198029"/>
    <lineage>
        <taxon>Eukaryota</taxon>
        <taxon>Fungi</taxon>
        <taxon>Dikarya</taxon>
        <taxon>Ascomycota</taxon>
        <taxon>Taphrinomycotina</taxon>
        <taxon>Neolectales</taxon>
        <taxon>Neolectaceae</taxon>
        <taxon>Neolecta</taxon>
    </lineage>
</organism>
<reference evidence="2 3" key="1">
    <citation type="submission" date="2016-04" db="EMBL/GenBank/DDBJ databases">
        <title>Evolutionary innovation and constraint leading to complex multicellularity in the Ascomycota.</title>
        <authorList>
            <person name="Cisse O."/>
            <person name="Nguyen A."/>
            <person name="Hewitt D.A."/>
            <person name="Jedd G."/>
            <person name="Stajich J.E."/>
        </authorList>
    </citation>
    <scope>NUCLEOTIDE SEQUENCE [LARGE SCALE GENOMIC DNA]</scope>
    <source>
        <strain evidence="2 3">DAH-3</strain>
    </source>
</reference>